<proteinExistence type="predicted"/>
<dbReference type="Gene3D" id="2.30.30.110">
    <property type="match status" value="1"/>
</dbReference>
<evidence type="ECO:0000313" key="2">
    <source>
        <dbReference type="EMBL" id="VUF13468.1"/>
    </source>
</evidence>
<dbReference type="GO" id="GO:0003677">
    <property type="term" value="F:DNA binding"/>
    <property type="evidence" value="ECO:0007669"/>
    <property type="project" value="InterPro"/>
</dbReference>
<organism evidence="2 3">
    <name type="scientific">Methylobacterium dankookense</name>
    <dbReference type="NCBI Taxonomy" id="560405"/>
    <lineage>
        <taxon>Bacteria</taxon>
        <taxon>Pseudomonadati</taxon>
        <taxon>Pseudomonadota</taxon>
        <taxon>Alphaproteobacteria</taxon>
        <taxon>Hyphomicrobiales</taxon>
        <taxon>Methylobacteriaceae</taxon>
        <taxon>Methylobacterium</taxon>
    </lineage>
</organism>
<reference evidence="1" key="3">
    <citation type="submission" date="2021-08" db="EMBL/GenBank/DDBJ databases">
        <authorList>
            <person name="Tani A."/>
            <person name="Ola A."/>
            <person name="Ogura Y."/>
            <person name="Katsura K."/>
            <person name="Hayashi T."/>
        </authorList>
    </citation>
    <scope>NUCLEOTIDE SEQUENCE</scope>
    <source>
        <strain evidence="1">DSM 22415</strain>
    </source>
</reference>
<evidence type="ECO:0000313" key="3">
    <source>
        <dbReference type="Proteomes" id="UP000401717"/>
    </source>
</evidence>
<keyword evidence="2" id="KW-0378">Hydrolase</keyword>
<dbReference type="OrthoDB" id="3196747at2"/>
<dbReference type="SUPFAM" id="SSF50118">
    <property type="entry name" value="Cell growth inhibitor/plasmid maintenance toxic component"/>
    <property type="match status" value="1"/>
</dbReference>
<dbReference type="AlphaFoldDB" id="A0A564G0J5"/>
<accession>A0A564G0J5</accession>
<reference evidence="1" key="2">
    <citation type="journal article" date="2021" name="Front. Microbiol.">
        <title>Comprehensive Comparative Genomics and Phenotyping of Methylobacterium Species.</title>
        <authorList>
            <person name="Alessa O."/>
            <person name="Ogura Y."/>
            <person name="Fujitani Y."/>
            <person name="Takami H."/>
            <person name="Hayashi T."/>
            <person name="Sahin N."/>
            <person name="Tani A."/>
        </authorList>
    </citation>
    <scope>NUCLEOTIDE SEQUENCE</scope>
    <source>
        <strain evidence="1">DSM 22415</strain>
    </source>
</reference>
<dbReference type="EMBL" id="CABFVH010000020">
    <property type="protein sequence ID" value="VUF13468.1"/>
    <property type="molecule type" value="Genomic_DNA"/>
</dbReference>
<protein>
    <submittedName>
        <fullName evidence="1 2">Endoribonuclease MazF</fullName>
        <ecNumber evidence="2">3.1.-.-</ecNumber>
    </submittedName>
</protein>
<dbReference type="EMBL" id="BPQI01000173">
    <property type="protein sequence ID" value="GJD58856.1"/>
    <property type="molecule type" value="Genomic_DNA"/>
</dbReference>
<dbReference type="RefSeq" id="WP_144765530.1">
    <property type="nucleotide sequence ID" value="NZ_BPQI01000173.1"/>
</dbReference>
<dbReference type="Pfam" id="PF02452">
    <property type="entry name" value="PemK_toxin"/>
    <property type="match status" value="1"/>
</dbReference>
<sequence length="108" mass="11536">MRRGDLITVSAPGDYGKPRPAVVVQSDWLSETDSVLVCLLTSTLREAPIYRLTVPADPDTGLRVASQVMVDKVTALSRAKCGPVFGRLAGTELLALNHMLSVMLGLAD</sequence>
<gene>
    <name evidence="2" type="primary">mazF</name>
    <name evidence="1" type="ORF">IFDJLNFL_4782</name>
    <name evidence="2" type="ORF">MTDSW087_03171</name>
</gene>
<name>A0A564G0J5_9HYPH</name>
<evidence type="ECO:0000313" key="4">
    <source>
        <dbReference type="Proteomes" id="UP001055303"/>
    </source>
</evidence>
<dbReference type="InterPro" id="IPR011067">
    <property type="entry name" value="Plasmid_toxin/cell-grow_inhib"/>
</dbReference>
<evidence type="ECO:0000313" key="1">
    <source>
        <dbReference type="EMBL" id="GJD58856.1"/>
    </source>
</evidence>
<dbReference type="EC" id="3.1.-.-" evidence="2"/>
<dbReference type="Proteomes" id="UP000401717">
    <property type="component" value="Unassembled WGS sequence"/>
</dbReference>
<keyword evidence="4" id="KW-1185">Reference proteome</keyword>
<reference evidence="2 3" key="1">
    <citation type="submission" date="2019-06" db="EMBL/GenBank/DDBJ databases">
        <authorList>
            <person name="Rodrigo-Torres L."/>
            <person name="Arahal R. D."/>
            <person name="Lucena T."/>
        </authorList>
    </citation>
    <scope>NUCLEOTIDE SEQUENCE [LARGE SCALE GENOMIC DNA]</scope>
    <source>
        <strain evidence="2 3">SW08-7</strain>
    </source>
</reference>
<dbReference type="Proteomes" id="UP001055303">
    <property type="component" value="Unassembled WGS sequence"/>
</dbReference>
<dbReference type="InterPro" id="IPR003477">
    <property type="entry name" value="PemK-like"/>
</dbReference>
<dbReference type="GO" id="GO:0016787">
    <property type="term" value="F:hydrolase activity"/>
    <property type="evidence" value="ECO:0007669"/>
    <property type="project" value="UniProtKB-KW"/>
</dbReference>